<evidence type="ECO:0000259" key="5">
    <source>
        <dbReference type="PROSITE" id="PS51078"/>
    </source>
</evidence>
<sequence length="273" mass="29385">MTALSGKAALWKSSSIQDIGRDPPSGPVDRVLATLELLALAEEPIRLSDIAHRLNIPKSAAHRILTSLVDNGWADQSQESECYALTLHMALIGQRLLAHLDPANLRQPILDDVAQRTKELVRLTTVQNETLVWTASARGRRAGLVYEPDMGERIVPFATANGKVWLATLSAEDAARIAIASGLGKWADAPPNTIRNLADLMSELDETRQRGYGLAREEAEVGVGAVAVPIVREGVFVGSMSVAAPISRLPPERITSLVGLLRKAAADMALAWP</sequence>
<gene>
    <name evidence="6" type="ORF">C7450_108349</name>
</gene>
<dbReference type="PANTHER" id="PTHR30136">
    <property type="entry name" value="HELIX-TURN-HELIX TRANSCRIPTIONAL REGULATOR, ICLR FAMILY"/>
    <property type="match status" value="1"/>
</dbReference>
<dbReference type="InterPro" id="IPR029016">
    <property type="entry name" value="GAF-like_dom_sf"/>
</dbReference>
<dbReference type="PANTHER" id="PTHR30136:SF35">
    <property type="entry name" value="HTH-TYPE TRANSCRIPTIONAL REGULATOR RV1719"/>
    <property type="match status" value="1"/>
</dbReference>
<proteinExistence type="predicted"/>
<evidence type="ECO:0000256" key="1">
    <source>
        <dbReference type="ARBA" id="ARBA00023015"/>
    </source>
</evidence>
<evidence type="ECO:0000256" key="3">
    <source>
        <dbReference type="ARBA" id="ARBA00023163"/>
    </source>
</evidence>
<dbReference type="InterPro" id="IPR014757">
    <property type="entry name" value="Tscrpt_reg_IclR_C"/>
</dbReference>
<evidence type="ECO:0000259" key="4">
    <source>
        <dbReference type="PROSITE" id="PS51077"/>
    </source>
</evidence>
<dbReference type="AlphaFoldDB" id="A0A2V3U276"/>
<evidence type="ECO:0000313" key="7">
    <source>
        <dbReference type="Proteomes" id="UP000248021"/>
    </source>
</evidence>
<dbReference type="InterPro" id="IPR050707">
    <property type="entry name" value="HTH_MetabolicPath_Reg"/>
</dbReference>
<dbReference type="Gene3D" id="1.10.10.10">
    <property type="entry name" value="Winged helix-like DNA-binding domain superfamily/Winged helix DNA-binding domain"/>
    <property type="match status" value="1"/>
</dbReference>
<dbReference type="InterPro" id="IPR036388">
    <property type="entry name" value="WH-like_DNA-bd_sf"/>
</dbReference>
<dbReference type="GO" id="GO:0003677">
    <property type="term" value="F:DNA binding"/>
    <property type="evidence" value="ECO:0007669"/>
    <property type="project" value="UniProtKB-KW"/>
</dbReference>
<dbReference type="Pfam" id="PF09339">
    <property type="entry name" value="HTH_IclR"/>
    <property type="match status" value="1"/>
</dbReference>
<dbReference type="PROSITE" id="PS51077">
    <property type="entry name" value="HTH_ICLR"/>
    <property type="match status" value="1"/>
</dbReference>
<dbReference type="InterPro" id="IPR005471">
    <property type="entry name" value="Tscrpt_reg_IclR_N"/>
</dbReference>
<comment type="caution">
    <text evidence="6">The sequence shown here is derived from an EMBL/GenBank/DDBJ whole genome shotgun (WGS) entry which is preliminary data.</text>
</comment>
<dbReference type="SMART" id="SM00346">
    <property type="entry name" value="HTH_ICLR"/>
    <property type="match status" value="1"/>
</dbReference>
<dbReference type="GO" id="GO:0003700">
    <property type="term" value="F:DNA-binding transcription factor activity"/>
    <property type="evidence" value="ECO:0007669"/>
    <property type="project" value="TreeGrafter"/>
</dbReference>
<reference evidence="6 7" key="1">
    <citation type="submission" date="2018-05" db="EMBL/GenBank/DDBJ databases">
        <title>Genomic Encyclopedia of Type Strains, Phase IV (KMG-IV): sequencing the most valuable type-strain genomes for metagenomic binning, comparative biology and taxonomic classification.</title>
        <authorList>
            <person name="Goeker M."/>
        </authorList>
    </citation>
    <scope>NUCLEOTIDE SEQUENCE [LARGE SCALE GENOMIC DNA]</scope>
    <source>
        <strain evidence="6 7">DSM 6462</strain>
    </source>
</reference>
<dbReference type="SUPFAM" id="SSF46785">
    <property type="entry name" value="Winged helix' DNA-binding domain"/>
    <property type="match status" value="1"/>
</dbReference>
<keyword evidence="1" id="KW-0805">Transcription regulation</keyword>
<dbReference type="PROSITE" id="PS51078">
    <property type="entry name" value="ICLR_ED"/>
    <property type="match status" value="1"/>
</dbReference>
<dbReference type="Pfam" id="PF01614">
    <property type="entry name" value="IclR_C"/>
    <property type="match status" value="1"/>
</dbReference>
<keyword evidence="2" id="KW-0238">DNA-binding</keyword>
<feature type="domain" description="HTH iclR-type" evidence="4">
    <location>
        <begin position="25"/>
        <end position="87"/>
    </location>
</feature>
<feature type="domain" description="IclR-ED" evidence="5">
    <location>
        <begin position="88"/>
        <end position="273"/>
    </location>
</feature>
<accession>A0A2V3U276</accession>
<protein>
    <submittedName>
        <fullName evidence="6">IclR family transcriptional regulator</fullName>
    </submittedName>
</protein>
<keyword evidence="3" id="KW-0804">Transcription</keyword>
<dbReference type="Gene3D" id="3.30.450.40">
    <property type="match status" value="1"/>
</dbReference>
<dbReference type="EMBL" id="QJJK01000008">
    <property type="protein sequence ID" value="PXW56596.1"/>
    <property type="molecule type" value="Genomic_DNA"/>
</dbReference>
<name>A0A2V3U276_9HYPH</name>
<dbReference type="GO" id="GO:0045892">
    <property type="term" value="P:negative regulation of DNA-templated transcription"/>
    <property type="evidence" value="ECO:0007669"/>
    <property type="project" value="TreeGrafter"/>
</dbReference>
<dbReference type="InterPro" id="IPR036390">
    <property type="entry name" value="WH_DNA-bd_sf"/>
</dbReference>
<dbReference type="OrthoDB" id="9807558at2"/>
<evidence type="ECO:0000313" key="6">
    <source>
        <dbReference type="EMBL" id="PXW56596.1"/>
    </source>
</evidence>
<dbReference type="RefSeq" id="WP_110376313.1">
    <property type="nucleotide sequence ID" value="NZ_JAHBRY010000001.1"/>
</dbReference>
<keyword evidence="7" id="KW-1185">Reference proteome</keyword>
<organism evidence="6 7">
    <name type="scientific">Chelatococcus asaccharovorans</name>
    <dbReference type="NCBI Taxonomy" id="28210"/>
    <lineage>
        <taxon>Bacteria</taxon>
        <taxon>Pseudomonadati</taxon>
        <taxon>Pseudomonadota</taxon>
        <taxon>Alphaproteobacteria</taxon>
        <taxon>Hyphomicrobiales</taxon>
        <taxon>Chelatococcaceae</taxon>
        <taxon>Chelatococcus</taxon>
    </lineage>
</organism>
<dbReference type="SUPFAM" id="SSF55781">
    <property type="entry name" value="GAF domain-like"/>
    <property type="match status" value="1"/>
</dbReference>
<evidence type="ECO:0000256" key="2">
    <source>
        <dbReference type="ARBA" id="ARBA00023125"/>
    </source>
</evidence>
<dbReference type="Proteomes" id="UP000248021">
    <property type="component" value="Unassembled WGS sequence"/>
</dbReference>